<accession>A0A8T4GMD2</accession>
<dbReference type="Pfam" id="PF24035">
    <property type="entry name" value="DUF7344"/>
    <property type="match status" value="1"/>
</dbReference>
<comment type="caution">
    <text evidence="2">The sequence shown here is derived from an EMBL/GenBank/DDBJ whole genome shotgun (WGS) entry which is preliminary data.</text>
</comment>
<dbReference type="InterPro" id="IPR055768">
    <property type="entry name" value="DUF7344"/>
</dbReference>
<dbReference type="EMBL" id="JAGGKQ010000055">
    <property type="protein sequence ID" value="MBP1924135.1"/>
    <property type="molecule type" value="Genomic_DNA"/>
</dbReference>
<dbReference type="AlphaFoldDB" id="A0A8T4GMD2"/>
<evidence type="ECO:0000313" key="2">
    <source>
        <dbReference type="EMBL" id="MBP1924135.1"/>
    </source>
</evidence>
<name>A0A8T4GMD2_9EURY</name>
<proteinExistence type="predicted"/>
<feature type="domain" description="DUF7344" evidence="1">
    <location>
        <begin position="25"/>
        <end position="101"/>
    </location>
</feature>
<evidence type="ECO:0000259" key="1">
    <source>
        <dbReference type="Pfam" id="PF24035"/>
    </source>
</evidence>
<sequence length="125" mass="13845">MMSSVEKRGLTEWKTDLSLDTALGLLAEKRCRDIIYHLQEETTPIPIADLAKQIADAESRESSTAPSDLHDSIHTHVHQLHIPKLADADVVVFHRNENTVELGDNSPCIIAIWNAVSDIPGPDDK</sequence>
<gene>
    <name evidence="2" type="ORF">J2751_003187</name>
</gene>
<reference evidence="2" key="1">
    <citation type="submission" date="2021-03" db="EMBL/GenBank/DDBJ databases">
        <title>Genomic Encyclopedia of Type Strains, Phase IV (KMG-IV): sequencing the most valuable type-strain genomes for metagenomic binning, comparative biology and taxonomic classification.</title>
        <authorList>
            <person name="Goeker M."/>
        </authorList>
    </citation>
    <scope>NUCLEOTIDE SEQUENCE</scope>
    <source>
        <strain evidence="2">DSM 23564</strain>
    </source>
</reference>
<organism evidence="2 3">
    <name type="scientific">Halorubrum alkaliphilum</name>
    <dbReference type="NCBI Taxonomy" id="261290"/>
    <lineage>
        <taxon>Archaea</taxon>
        <taxon>Methanobacteriati</taxon>
        <taxon>Methanobacteriota</taxon>
        <taxon>Stenosarchaea group</taxon>
        <taxon>Halobacteria</taxon>
        <taxon>Halobacteriales</taxon>
        <taxon>Haloferacaceae</taxon>
        <taxon>Halorubrum</taxon>
    </lineage>
</organism>
<keyword evidence="3" id="KW-1185">Reference proteome</keyword>
<protein>
    <recommendedName>
        <fullName evidence="1">DUF7344 domain-containing protein</fullName>
    </recommendedName>
</protein>
<dbReference type="Proteomes" id="UP000823588">
    <property type="component" value="Unassembled WGS sequence"/>
</dbReference>
<evidence type="ECO:0000313" key="3">
    <source>
        <dbReference type="Proteomes" id="UP000823588"/>
    </source>
</evidence>